<dbReference type="RefSeq" id="WP_377172742.1">
    <property type="nucleotide sequence ID" value="NZ_JBHTJC010000005.1"/>
</dbReference>
<evidence type="ECO:0000313" key="2">
    <source>
        <dbReference type="EMBL" id="MFH0253636.1"/>
    </source>
</evidence>
<evidence type="ECO:0000256" key="1">
    <source>
        <dbReference type="SAM" id="Phobius"/>
    </source>
</evidence>
<keyword evidence="1" id="KW-0812">Transmembrane</keyword>
<reference evidence="2 3" key="1">
    <citation type="submission" date="2024-10" db="EMBL/GenBank/DDBJ databases">
        <authorList>
            <person name="Yang X.-N."/>
        </authorList>
    </citation>
    <scope>NUCLEOTIDE SEQUENCE [LARGE SCALE GENOMIC DNA]</scope>
    <source>
        <strain evidence="2 3">CAU 1059</strain>
    </source>
</reference>
<keyword evidence="1" id="KW-0472">Membrane</keyword>
<name>A0ABW7I636_9RHOB</name>
<accession>A0ABW7I636</accession>
<comment type="caution">
    <text evidence="2">The sequence shown here is derived from an EMBL/GenBank/DDBJ whole genome shotgun (WGS) entry which is preliminary data.</text>
</comment>
<protein>
    <submittedName>
        <fullName evidence="2">Uncharacterized protein</fullName>
    </submittedName>
</protein>
<dbReference type="EMBL" id="JBIHMM010000001">
    <property type="protein sequence ID" value="MFH0253636.1"/>
    <property type="molecule type" value="Genomic_DNA"/>
</dbReference>
<evidence type="ECO:0000313" key="3">
    <source>
        <dbReference type="Proteomes" id="UP001607157"/>
    </source>
</evidence>
<keyword evidence="1" id="KW-1133">Transmembrane helix</keyword>
<organism evidence="2 3">
    <name type="scientific">Roseovarius aquimarinus</name>
    <dbReference type="NCBI Taxonomy" id="1229156"/>
    <lineage>
        <taxon>Bacteria</taxon>
        <taxon>Pseudomonadati</taxon>
        <taxon>Pseudomonadota</taxon>
        <taxon>Alphaproteobacteria</taxon>
        <taxon>Rhodobacterales</taxon>
        <taxon>Roseobacteraceae</taxon>
        <taxon>Roseovarius</taxon>
    </lineage>
</organism>
<gene>
    <name evidence="2" type="ORF">ACGRVM_07015</name>
</gene>
<dbReference type="Proteomes" id="UP001607157">
    <property type="component" value="Unassembled WGS sequence"/>
</dbReference>
<feature type="transmembrane region" description="Helical" evidence="1">
    <location>
        <begin position="43"/>
        <end position="63"/>
    </location>
</feature>
<proteinExistence type="predicted"/>
<keyword evidence="3" id="KW-1185">Reference proteome</keyword>
<sequence length="64" mass="6897">MTHHRSLEPHGSTRIEAASYPASGKDLFLPTHDRSDESVAPGWWIIPAGLAGGMVWAVIIAALF</sequence>